<keyword evidence="2" id="KW-1185">Reference proteome</keyword>
<evidence type="ECO:0000313" key="2">
    <source>
        <dbReference type="Proteomes" id="UP001595829"/>
    </source>
</evidence>
<evidence type="ECO:0000313" key="1">
    <source>
        <dbReference type="EMBL" id="MFC5027115.1"/>
    </source>
</evidence>
<sequence>MIDAIASSKNPFAIPGASSGDWWVDHIGQEEWPALTYNRDTLPFPENRVPPITYEGIRNWDAFDPARHPFAWDEDEESHLRSLVREWVPPVLSGMAGWWQGERWCESQVDAVIRERYGTWAWGWRWCYRDGGPIGNWVSGPSSVTTPDETAARVVAALLEWREWLERTARRFAELAPPSDASPEDRSWHLERACVRLVTHTLDSGAEGGWHGQASIVLSWFLTSTGMDRAEAARAVENAIGGRFKSWVTPERTLIESVGEDLAAGLTGHAPYRDHRERAALEDLHDRY</sequence>
<name>A0ABV9XSD5_9ACTN</name>
<dbReference type="RefSeq" id="WP_345691583.1">
    <property type="nucleotide sequence ID" value="NZ_BAABIT010000001.1"/>
</dbReference>
<accession>A0ABV9XSD5</accession>
<dbReference type="Proteomes" id="UP001595829">
    <property type="component" value="Unassembled WGS sequence"/>
</dbReference>
<proteinExistence type="predicted"/>
<organism evidence="1 2">
    <name type="scientific">Streptomyces coeruleoprunus</name>
    <dbReference type="NCBI Taxonomy" id="285563"/>
    <lineage>
        <taxon>Bacteria</taxon>
        <taxon>Bacillati</taxon>
        <taxon>Actinomycetota</taxon>
        <taxon>Actinomycetes</taxon>
        <taxon>Kitasatosporales</taxon>
        <taxon>Streptomycetaceae</taxon>
        <taxon>Streptomyces</taxon>
    </lineage>
</organism>
<comment type="caution">
    <text evidence="1">The sequence shown here is derived from an EMBL/GenBank/DDBJ whole genome shotgun (WGS) entry which is preliminary data.</text>
</comment>
<reference evidence="2" key="1">
    <citation type="journal article" date="2019" name="Int. J. Syst. Evol. Microbiol.">
        <title>The Global Catalogue of Microorganisms (GCM) 10K type strain sequencing project: providing services to taxonomists for standard genome sequencing and annotation.</title>
        <authorList>
            <consortium name="The Broad Institute Genomics Platform"/>
            <consortium name="The Broad Institute Genome Sequencing Center for Infectious Disease"/>
            <person name="Wu L."/>
            <person name="Ma J."/>
        </authorList>
    </citation>
    <scope>NUCLEOTIDE SEQUENCE [LARGE SCALE GENOMIC DNA]</scope>
    <source>
        <strain evidence="2">CGMCC 4.1648</strain>
    </source>
</reference>
<dbReference type="EMBL" id="JBHSJD010000027">
    <property type="protein sequence ID" value="MFC5027115.1"/>
    <property type="molecule type" value="Genomic_DNA"/>
</dbReference>
<gene>
    <name evidence="1" type="ORF">ACFPM3_33765</name>
</gene>
<protein>
    <submittedName>
        <fullName evidence="1">Uncharacterized protein</fullName>
    </submittedName>
</protein>